<dbReference type="STRING" id="282683.SAMN04488105_1593"/>
<dbReference type="PROSITE" id="PS00718">
    <property type="entry name" value="SIGMA54_2"/>
    <property type="match status" value="1"/>
</dbReference>
<evidence type="ECO:0000256" key="8">
    <source>
        <dbReference type="ARBA" id="ARBA00023163"/>
    </source>
</evidence>
<evidence type="ECO:0000259" key="10">
    <source>
        <dbReference type="Pfam" id="PF04963"/>
    </source>
</evidence>
<dbReference type="GO" id="GO:0006352">
    <property type="term" value="P:DNA-templated transcription initiation"/>
    <property type="evidence" value="ECO:0007669"/>
    <property type="project" value="InterPro"/>
</dbReference>
<evidence type="ECO:0000256" key="3">
    <source>
        <dbReference type="ARBA" id="ARBA00022679"/>
    </source>
</evidence>
<evidence type="ECO:0000256" key="5">
    <source>
        <dbReference type="ARBA" id="ARBA00023015"/>
    </source>
</evidence>
<sequence>GGGLAEVLGVAGSPGLHEHIMTELRLLLRSAEELEIARALAFSVSPWGWLDRPPAEIAGELGIPPATVDAVLAKAQQIEPAGLLARDLRECLLLQARDRGLLTPAMGCILDHLDMLAAGKLDVLAQLAGTSVDEITAALGQIRSFEPKPGLQFDPVTPVDSEPDLLVHRRAGGWAVELNRSTLPAVQVDRGEGRGQAEIRNAEVLVRAVNRRNETLLRLGGEIVRRQVGWLESGPAALAPMSFASLAAALEIHETTVGRLAAGRMIATPRGTVTLRALCSPGITTRDGSEMSAVALRHRIATLIKQEGPQPLSDAQIVARLEAEGLLVARRTVAKYRAQMGIASAAERAVAAPASRV</sequence>
<dbReference type="InterPro" id="IPR038709">
    <property type="entry name" value="RpoN_core-bd_sf"/>
</dbReference>
<organism evidence="11 12">
    <name type="scientific">Salipiger thiooxidans</name>
    <dbReference type="NCBI Taxonomy" id="282683"/>
    <lineage>
        <taxon>Bacteria</taxon>
        <taxon>Pseudomonadati</taxon>
        <taxon>Pseudomonadota</taxon>
        <taxon>Alphaproteobacteria</taxon>
        <taxon>Rhodobacterales</taxon>
        <taxon>Roseobacteraceae</taxon>
        <taxon>Salipiger</taxon>
    </lineage>
</organism>
<keyword evidence="4" id="KW-0548">Nucleotidyltransferase</keyword>
<comment type="similarity">
    <text evidence="1">Belongs to the sigma-54 factor family.</text>
</comment>
<dbReference type="RefSeq" id="WP_207545919.1">
    <property type="nucleotide sequence ID" value="NZ_FNAV01000059.1"/>
</dbReference>
<dbReference type="InterPro" id="IPR007634">
    <property type="entry name" value="RNA_pol_sigma_54_DNA-bd"/>
</dbReference>
<dbReference type="InterPro" id="IPR000394">
    <property type="entry name" value="RNA_pol_sigma_54"/>
</dbReference>
<dbReference type="GO" id="GO:0001216">
    <property type="term" value="F:DNA-binding transcription activator activity"/>
    <property type="evidence" value="ECO:0007669"/>
    <property type="project" value="InterPro"/>
</dbReference>
<dbReference type="GO" id="GO:0000428">
    <property type="term" value="C:DNA-directed RNA polymerase complex"/>
    <property type="evidence" value="ECO:0007669"/>
    <property type="project" value="UniProtKB-KW"/>
</dbReference>
<evidence type="ECO:0000256" key="7">
    <source>
        <dbReference type="ARBA" id="ARBA00023125"/>
    </source>
</evidence>
<evidence type="ECO:0000313" key="12">
    <source>
        <dbReference type="Proteomes" id="UP000198994"/>
    </source>
</evidence>
<dbReference type="PROSITE" id="PS50044">
    <property type="entry name" value="SIGMA54_3"/>
    <property type="match status" value="1"/>
</dbReference>
<proteinExistence type="inferred from homology"/>
<accession>A0A1G7N9I6</accession>
<feature type="domain" description="RNA polymerase sigma factor 54 DNA-binding" evidence="9">
    <location>
        <begin position="197"/>
        <end position="348"/>
    </location>
</feature>
<keyword evidence="6" id="KW-0731">Sigma factor</keyword>
<dbReference type="PANTHER" id="PTHR32248">
    <property type="entry name" value="RNA POLYMERASE SIGMA-54 FACTOR"/>
    <property type="match status" value="1"/>
</dbReference>
<name>A0A1G7N9I6_9RHOB</name>
<keyword evidence="7" id="KW-0238">DNA-binding</keyword>
<keyword evidence="2" id="KW-0240">DNA-directed RNA polymerase</keyword>
<evidence type="ECO:0000313" key="11">
    <source>
        <dbReference type="EMBL" id="SDF70713.1"/>
    </source>
</evidence>
<dbReference type="Pfam" id="PF04963">
    <property type="entry name" value="Sigma54_CBD"/>
    <property type="match status" value="1"/>
</dbReference>
<dbReference type="InterPro" id="IPR007046">
    <property type="entry name" value="RNA_pol_sigma_54_core-bd"/>
</dbReference>
<dbReference type="GO" id="GO:0016987">
    <property type="term" value="F:sigma factor activity"/>
    <property type="evidence" value="ECO:0007669"/>
    <property type="project" value="UniProtKB-KW"/>
</dbReference>
<evidence type="ECO:0000259" key="9">
    <source>
        <dbReference type="Pfam" id="PF04552"/>
    </source>
</evidence>
<evidence type="ECO:0000256" key="2">
    <source>
        <dbReference type="ARBA" id="ARBA00022478"/>
    </source>
</evidence>
<keyword evidence="5" id="KW-0805">Transcription regulation</keyword>
<evidence type="ECO:0000256" key="6">
    <source>
        <dbReference type="ARBA" id="ARBA00023082"/>
    </source>
</evidence>
<evidence type="ECO:0000256" key="1">
    <source>
        <dbReference type="ARBA" id="ARBA00008798"/>
    </source>
</evidence>
<keyword evidence="12" id="KW-1185">Reference proteome</keyword>
<dbReference type="AlphaFoldDB" id="A0A1G7N9I6"/>
<dbReference type="PRINTS" id="PR00045">
    <property type="entry name" value="SIGMA54FCT"/>
</dbReference>
<dbReference type="Gene3D" id="1.10.10.60">
    <property type="entry name" value="Homeodomain-like"/>
    <property type="match status" value="1"/>
</dbReference>
<dbReference type="Pfam" id="PF04552">
    <property type="entry name" value="Sigma54_DBD"/>
    <property type="match status" value="1"/>
</dbReference>
<dbReference type="PANTHER" id="PTHR32248:SF4">
    <property type="entry name" value="RNA POLYMERASE SIGMA-54 FACTOR"/>
    <property type="match status" value="1"/>
</dbReference>
<gene>
    <name evidence="11" type="ORF">SAMN04488105_1593</name>
</gene>
<protein>
    <submittedName>
        <fullName evidence="11">RNA polymerase, sigma 54 subunit, RpoN/SigL</fullName>
    </submittedName>
</protein>
<keyword evidence="8" id="KW-0804">Transcription</keyword>
<evidence type="ECO:0000256" key="4">
    <source>
        <dbReference type="ARBA" id="ARBA00022695"/>
    </source>
</evidence>
<dbReference type="GO" id="GO:0016779">
    <property type="term" value="F:nucleotidyltransferase activity"/>
    <property type="evidence" value="ECO:0007669"/>
    <property type="project" value="UniProtKB-KW"/>
</dbReference>
<dbReference type="Proteomes" id="UP000198994">
    <property type="component" value="Unassembled WGS sequence"/>
</dbReference>
<keyword evidence="3" id="KW-0808">Transferase</keyword>
<reference evidence="12" key="1">
    <citation type="submission" date="2016-10" db="EMBL/GenBank/DDBJ databases">
        <authorList>
            <person name="Varghese N."/>
            <person name="Submissions S."/>
        </authorList>
    </citation>
    <scope>NUCLEOTIDE SEQUENCE [LARGE SCALE GENOMIC DNA]</scope>
    <source>
        <strain evidence="12">DSM 10146</strain>
    </source>
</reference>
<feature type="non-terminal residue" evidence="11">
    <location>
        <position position="1"/>
    </location>
</feature>
<dbReference type="GO" id="GO:0003677">
    <property type="term" value="F:DNA binding"/>
    <property type="evidence" value="ECO:0007669"/>
    <property type="project" value="UniProtKB-KW"/>
</dbReference>
<dbReference type="Gene3D" id="1.10.10.1330">
    <property type="entry name" value="RNA polymerase sigma-54 factor, core-binding domain"/>
    <property type="match status" value="1"/>
</dbReference>
<feature type="domain" description="RNA polymerase sigma factor 54 core-binding" evidence="10">
    <location>
        <begin position="12"/>
        <end position="190"/>
    </location>
</feature>
<dbReference type="EMBL" id="FNAV01000059">
    <property type="protein sequence ID" value="SDF70713.1"/>
    <property type="molecule type" value="Genomic_DNA"/>
</dbReference>